<dbReference type="Pfam" id="PF01590">
    <property type="entry name" value="GAF"/>
    <property type="match status" value="1"/>
</dbReference>
<sequence>MDMELAIRTTLDALGPVALGVGLVGAGLGLIGEWRRRQSLGAIHQLQGQVAEQERQLRNTSRELAVLFDHTAIAVVILDKQSHQAEYANSLALEAFGTPSLGTLNGDILVKPDAWADEPYDLRRFEDLLDQANQVGFVQFEWCFVRAPAYARWHRVSLNHLLFNGKPCLLATAVNTTERKLADAKRERRNRVLTALASRRALPETLNQVVAMVESAHPDFHCGVMLADEGQQALSWVSAPRLPARFRQATDGLAMQFGQAACGTAAAIKARVVSRDIHQDPRWTRFLSAADEAGFNACWSEPILSSSGEVLGTFCVYHTEPWEPGGDAIDALTEPLYLASLALEDALTRERLERSMAQEHLLRQLSTSLLEDDSPEDGAGIQEVLDTVGDYLGLDHAYVYEQDRVDGPFTRRYHWTSGHDAQPLPIGDAPHPDELAPLLEALQEDGYSIFDSKPGNSDARIQALTGTAATRGALFIPLYGDQRLRGILGFDALDAGMPWHPSMINTLRVIGTLISHALTRRDLLASLEYKALHDRLTGLFNRHKVESNLRQEILRCERYGNDLAVLLIDIDLFKQVNDTFGHGAGDDVLRALADLLRRELRAADISGRWGGEEFLILLPETDLSGARNVAEQLRQTAERHAFSIPRPVTISVGLAVWCSGDSPDTLVNRADEGLYRAKSSGRNSVQVAPAQQEESSESRARPMESSRSRYDPARLLGSNPRHRN</sequence>
<dbReference type="SMART" id="SM00065">
    <property type="entry name" value="GAF"/>
    <property type="match status" value="2"/>
</dbReference>
<protein>
    <recommendedName>
        <fullName evidence="1">diguanylate cyclase</fullName>
        <ecNumber evidence="1">2.7.7.65</ecNumber>
    </recommendedName>
</protein>
<dbReference type="Gene3D" id="3.30.70.270">
    <property type="match status" value="1"/>
</dbReference>
<keyword evidence="7" id="KW-1185">Reference proteome</keyword>
<dbReference type="InterPro" id="IPR003018">
    <property type="entry name" value="GAF"/>
</dbReference>
<feature type="region of interest" description="Disordered" evidence="3">
    <location>
        <begin position="678"/>
        <end position="724"/>
    </location>
</feature>
<keyword evidence="4" id="KW-0472">Membrane</keyword>
<dbReference type="PANTHER" id="PTHR45138:SF9">
    <property type="entry name" value="DIGUANYLATE CYCLASE DGCM-RELATED"/>
    <property type="match status" value="1"/>
</dbReference>
<dbReference type="InterPro" id="IPR000160">
    <property type="entry name" value="GGDEF_dom"/>
</dbReference>
<accession>A0ABY1ZH28</accession>
<dbReference type="InterPro" id="IPR043128">
    <property type="entry name" value="Rev_trsase/Diguanyl_cyclase"/>
</dbReference>
<evidence type="ECO:0000313" key="7">
    <source>
        <dbReference type="Proteomes" id="UP000313645"/>
    </source>
</evidence>
<evidence type="ECO:0000256" key="3">
    <source>
        <dbReference type="SAM" id="MobiDB-lite"/>
    </source>
</evidence>
<evidence type="ECO:0000256" key="4">
    <source>
        <dbReference type="SAM" id="Phobius"/>
    </source>
</evidence>
<dbReference type="NCBIfam" id="TIGR00254">
    <property type="entry name" value="GGDEF"/>
    <property type="match status" value="1"/>
</dbReference>
<dbReference type="EMBL" id="SJDL01000029">
    <property type="protein sequence ID" value="TBW51852.1"/>
    <property type="molecule type" value="Genomic_DNA"/>
</dbReference>
<dbReference type="EC" id="2.7.7.65" evidence="1"/>
<dbReference type="InterPro" id="IPR029016">
    <property type="entry name" value="GAF-like_dom_sf"/>
</dbReference>
<dbReference type="InterPro" id="IPR029787">
    <property type="entry name" value="Nucleotide_cyclase"/>
</dbReference>
<evidence type="ECO:0000259" key="5">
    <source>
        <dbReference type="PROSITE" id="PS50887"/>
    </source>
</evidence>
<dbReference type="SUPFAM" id="SSF55781">
    <property type="entry name" value="GAF domain-like"/>
    <property type="match status" value="2"/>
</dbReference>
<dbReference type="InterPro" id="IPR035965">
    <property type="entry name" value="PAS-like_dom_sf"/>
</dbReference>
<dbReference type="Gene3D" id="3.30.450.40">
    <property type="match status" value="2"/>
</dbReference>
<evidence type="ECO:0000313" key="6">
    <source>
        <dbReference type="EMBL" id="TBW51852.1"/>
    </source>
</evidence>
<dbReference type="RefSeq" id="WP_131482999.1">
    <property type="nucleotide sequence ID" value="NZ_SJDL01000029.1"/>
</dbReference>
<dbReference type="CDD" id="cd01949">
    <property type="entry name" value="GGDEF"/>
    <property type="match status" value="1"/>
</dbReference>
<dbReference type="Pfam" id="PF00990">
    <property type="entry name" value="GGDEF"/>
    <property type="match status" value="1"/>
</dbReference>
<feature type="transmembrane region" description="Helical" evidence="4">
    <location>
        <begin position="13"/>
        <end position="31"/>
    </location>
</feature>
<dbReference type="InterPro" id="IPR050469">
    <property type="entry name" value="Diguanylate_Cyclase"/>
</dbReference>
<name>A0ABY1ZH28_9GAMM</name>
<organism evidence="6 7">
    <name type="scientific">Marinobacter halodurans</name>
    <dbReference type="NCBI Taxonomy" id="2528979"/>
    <lineage>
        <taxon>Bacteria</taxon>
        <taxon>Pseudomonadati</taxon>
        <taxon>Pseudomonadota</taxon>
        <taxon>Gammaproteobacteria</taxon>
        <taxon>Pseudomonadales</taxon>
        <taxon>Marinobacteraceae</taxon>
        <taxon>Marinobacter</taxon>
    </lineage>
</organism>
<keyword evidence="4" id="KW-1133">Transmembrane helix</keyword>
<dbReference type="Pfam" id="PF13185">
    <property type="entry name" value="GAF_2"/>
    <property type="match status" value="1"/>
</dbReference>
<proteinExistence type="predicted"/>
<evidence type="ECO:0000256" key="1">
    <source>
        <dbReference type="ARBA" id="ARBA00012528"/>
    </source>
</evidence>
<feature type="compositionally biased region" description="Basic and acidic residues" evidence="3">
    <location>
        <begin position="696"/>
        <end position="712"/>
    </location>
</feature>
<dbReference type="Gene3D" id="3.30.450.20">
    <property type="entry name" value="PAS domain"/>
    <property type="match status" value="1"/>
</dbReference>
<dbReference type="PANTHER" id="PTHR45138">
    <property type="entry name" value="REGULATORY COMPONENTS OF SENSORY TRANSDUCTION SYSTEM"/>
    <property type="match status" value="1"/>
</dbReference>
<evidence type="ECO:0000256" key="2">
    <source>
        <dbReference type="ARBA" id="ARBA00034247"/>
    </source>
</evidence>
<gene>
    <name evidence="6" type="ORF">EZI54_16570</name>
</gene>
<reference evidence="6 7" key="1">
    <citation type="submission" date="2019-02" db="EMBL/GenBank/DDBJ databases">
        <title>Marinobacter halodurans sp. nov., a marine bacterium isolated from sea tidal flat.</title>
        <authorList>
            <person name="Yoo Y."/>
            <person name="Lee D.W."/>
            <person name="Kim B.S."/>
            <person name="Kim J.-J."/>
        </authorList>
    </citation>
    <scope>NUCLEOTIDE SEQUENCE [LARGE SCALE GENOMIC DNA]</scope>
    <source>
        <strain evidence="6 7">YJ-S3-2</strain>
    </source>
</reference>
<comment type="catalytic activity">
    <reaction evidence="2">
        <text>2 GTP = 3',3'-c-di-GMP + 2 diphosphate</text>
        <dbReference type="Rhea" id="RHEA:24898"/>
        <dbReference type="ChEBI" id="CHEBI:33019"/>
        <dbReference type="ChEBI" id="CHEBI:37565"/>
        <dbReference type="ChEBI" id="CHEBI:58805"/>
        <dbReference type="EC" id="2.7.7.65"/>
    </reaction>
</comment>
<dbReference type="SUPFAM" id="SSF55785">
    <property type="entry name" value="PYP-like sensor domain (PAS domain)"/>
    <property type="match status" value="1"/>
</dbReference>
<dbReference type="Proteomes" id="UP000313645">
    <property type="component" value="Unassembled WGS sequence"/>
</dbReference>
<dbReference type="SUPFAM" id="SSF55073">
    <property type="entry name" value="Nucleotide cyclase"/>
    <property type="match status" value="1"/>
</dbReference>
<keyword evidence="4" id="KW-0812">Transmembrane</keyword>
<dbReference type="SMART" id="SM00267">
    <property type="entry name" value="GGDEF"/>
    <property type="match status" value="1"/>
</dbReference>
<feature type="domain" description="GGDEF" evidence="5">
    <location>
        <begin position="561"/>
        <end position="690"/>
    </location>
</feature>
<comment type="caution">
    <text evidence="6">The sequence shown here is derived from an EMBL/GenBank/DDBJ whole genome shotgun (WGS) entry which is preliminary data.</text>
</comment>
<dbReference type="PROSITE" id="PS50887">
    <property type="entry name" value="GGDEF"/>
    <property type="match status" value="1"/>
</dbReference>